<proteinExistence type="predicted"/>
<dbReference type="PROSITE" id="PS50110">
    <property type="entry name" value="RESPONSE_REGULATORY"/>
    <property type="match status" value="1"/>
</dbReference>
<evidence type="ECO:0000313" key="5">
    <source>
        <dbReference type="Proteomes" id="UP000451233"/>
    </source>
</evidence>
<name>A0A7K1XYQ8_9SPHI</name>
<comment type="caution">
    <text evidence="4">The sequence shown here is derived from an EMBL/GenBank/DDBJ whole genome shotgun (WGS) entry which is preliminary data.</text>
</comment>
<dbReference type="InterPro" id="IPR011006">
    <property type="entry name" value="CheY-like_superfamily"/>
</dbReference>
<dbReference type="SMART" id="SM00448">
    <property type="entry name" value="REC"/>
    <property type="match status" value="1"/>
</dbReference>
<evidence type="ECO:0000256" key="1">
    <source>
        <dbReference type="PROSITE-ProRule" id="PRU00169"/>
    </source>
</evidence>
<gene>
    <name evidence="4" type="ORF">GS398_12275</name>
</gene>
<dbReference type="Gene3D" id="2.40.50.1020">
    <property type="entry name" value="LytTr DNA-binding domain"/>
    <property type="match status" value="1"/>
</dbReference>
<dbReference type="GO" id="GO:0000156">
    <property type="term" value="F:phosphorelay response regulator activity"/>
    <property type="evidence" value="ECO:0007669"/>
    <property type="project" value="InterPro"/>
</dbReference>
<dbReference type="InterPro" id="IPR001789">
    <property type="entry name" value="Sig_transdc_resp-reg_receiver"/>
</dbReference>
<dbReference type="SMART" id="SM00850">
    <property type="entry name" value="LytTR"/>
    <property type="match status" value="1"/>
</dbReference>
<dbReference type="EMBL" id="WVHS01000002">
    <property type="protein sequence ID" value="MXV16082.1"/>
    <property type="molecule type" value="Genomic_DNA"/>
</dbReference>
<reference evidence="4 5" key="1">
    <citation type="submission" date="2019-11" db="EMBL/GenBank/DDBJ databases">
        <title>Pedobacter sp. HMF7056 Genome sequencing and assembly.</title>
        <authorList>
            <person name="Kang H."/>
            <person name="Kim H."/>
            <person name="Joh K."/>
        </authorList>
    </citation>
    <scope>NUCLEOTIDE SEQUENCE [LARGE SCALE GENOMIC DNA]</scope>
    <source>
        <strain evidence="4 5">HMF7056</strain>
    </source>
</reference>
<dbReference type="Pfam" id="PF00072">
    <property type="entry name" value="Response_reg"/>
    <property type="match status" value="1"/>
</dbReference>
<feature type="domain" description="Response regulatory" evidence="2">
    <location>
        <begin position="5"/>
        <end position="116"/>
    </location>
</feature>
<dbReference type="InterPro" id="IPR046947">
    <property type="entry name" value="LytR-like"/>
</dbReference>
<dbReference type="GO" id="GO:0003677">
    <property type="term" value="F:DNA binding"/>
    <property type="evidence" value="ECO:0007669"/>
    <property type="project" value="InterPro"/>
</dbReference>
<dbReference type="Proteomes" id="UP000451233">
    <property type="component" value="Unassembled WGS sequence"/>
</dbReference>
<protein>
    <submittedName>
        <fullName evidence="4">Response regulator</fullName>
    </submittedName>
</protein>
<dbReference type="RefSeq" id="WP_160907037.1">
    <property type="nucleotide sequence ID" value="NZ_WVHS01000002.1"/>
</dbReference>
<dbReference type="SUPFAM" id="SSF52172">
    <property type="entry name" value="CheY-like"/>
    <property type="match status" value="1"/>
</dbReference>
<dbReference type="PANTHER" id="PTHR37299:SF1">
    <property type="entry name" value="STAGE 0 SPORULATION PROTEIN A HOMOLOG"/>
    <property type="match status" value="1"/>
</dbReference>
<evidence type="ECO:0000259" key="3">
    <source>
        <dbReference type="PROSITE" id="PS50930"/>
    </source>
</evidence>
<evidence type="ECO:0000259" key="2">
    <source>
        <dbReference type="PROSITE" id="PS50110"/>
    </source>
</evidence>
<feature type="domain" description="HTH LytTR-type" evidence="3">
    <location>
        <begin position="133"/>
        <end position="232"/>
    </location>
</feature>
<dbReference type="AlphaFoldDB" id="A0A7K1XYQ8"/>
<dbReference type="InterPro" id="IPR007492">
    <property type="entry name" value="LytTR_DNA-bd_dom"/>
</dbReference>
<feature type="modified residue" description="4-aspartylphosphate" evidence="1">
    <location>
        <position position="56"/>
    </location>
</feature>
<organism evidence="4 5">
    <name type="scientific">Hufsiella ginkgonis</name>
    <dbReference type="NCBI Taxonomy" id="2695274"/>
    <lineage>
        <taxon>Bacteria</taxon>
        <taxon>Pseudomonadati</taxon>
        <taxon>Bacteroidota</taxon>
        <taxon>Sphingobacteriia</taxon>
        <taxon>Sphingobacteriales</taxon>
        <taxon>Sphingobacteriaceae</taxon>
        <taxon>Hufsiella</taxon>
    </lineage>
</organism>
<accession>A0A7K1XYQ8</accession>
<dbReference type="PROSITE" id="PS50930">
    <property type="entry name" value="HTH_LYTTR"/>
    <property type="match status" value="1"/>
</dbReference>
<dbReference type="Gene3D" id="3.40.50.2300">
    <property type="match status" value="1"/>
</dbReference>
<dbReference type="Pfam" id="PF04397">
    <property type="entry name" value="LytTR"/>
    <property type="match status" value="1"/>
</dbReference>
<keyword evidence="1" id="KW-0597">Phosphoprotein</keyword>
<sequence>MKTITCYVIDDEFRAISLLSKFIEETPGYELTGSSENPMEALPFILSAPPDLLLVDIHMPQISGLDFSKMVPKQTALVFTTAYAEHAIRAFDLKATDYLLKPFTYERFIEAVTRVWQPAESPVNQYSDDYFFIKVEMKGKLVQVAYEEINYVEAAQNYLTIFLDDTKYLTYLTMKEMEAQFEGRHFMRIHKSYIVNIRKISSVQNSAVILKNRTMLLIGTKYRDEFMKQVSLKTLVSKRG</sequence>
<keyword evidence="5" id="KW-1185">Reference proteome</keyword>
<dbReference type="PANTHER" id="PTHR37299">
    <property type="entry name" value="TRANSCRIPTIONAL REGULATOR-RELATED"/>
    <property type="match status" value="1"/>
</dbReference>
<evidence type="ECO:0000313" key="4">
    <source>
        <dbReference type="EMBL" id="MXV16082.1"/>
    </source>
</evidence>